<keyword evidence="7 9" id="KW-1133">Transmembrane helix</keyword>
<accession>A0ABV7TM23</accession>
<dbReference type="PANTHER" id="PTHR43386:SF1">
    <property type="entry name" value="D,D-DIPEPTIDE TRANSPORT SYSTEM PERMEASE PROTEIN DDPC-RELATED"/>
    <property type="match status" value="1"/>
</dbReference>
<dbReference type="InterPro" id="IPR035906">
    <property type="entry name" value="MetI-like_sf"/>
</dbReference>
<evidence type="ECO:0000256" key="4">
    <source>
        <dbReference type="ARBA" id="ARBA00022692"/>
    </source>
</evidence>
<keyword evidence="2 9" id="KW-0813">Transport</keyword>
<keyword evidence="5" id="KW-0571">Peptide transport</keyword>
<evidence type="ECO:0000256" key="7">
    <source>
        <dbReference type="ARBA" id="ARBA00022989"/>
    </source>
</evidence>
<feature type="transmembrane region" description="Helical" evidence="9">
    <location>
        <begin position="145"/>
        <end position="162"/>
    </location>
</feature>
<dbReference type="InterPro" id="IPR000515">
    <property type="entry name" value="MetI-like"/>
</dbReference>
<dbReference type="Pfam" id="PF00528">
    <property type="entry name" value="BPD_transp_1"/>
    <property type="match status" value="1"/>
</dbReference>
<keyword evidence="4 9" id="KW-0812">Transmembrane</keyword>
<feature type="domain" description="ABC transmembrane type-1" evidence="10">
    <location>
        <begin position="81"/>
        <end position="270"/>
    </location>
</feature>
<evidence type="ECO:0000256" key="9">
    <source>
        <dbReference type="RuleBase" id="RU363032"/>
    </source>
</evidence>
<comment type="similarity">
    <text evidence="9">Belongs to the binding-protein-dependent transport system permease family.</text>
</comment>
<evidence type="ECO:0000256" key="8">
    <source>
        <dbReference type="ARBA" id="ARBA00023136"/>
    </source>
</evidence>
<dbReference type="InterPro" id="IPR050366">
    <property type="entry name" value="BP-dependent_transpt_permease"/>
</dbReference>
<evidence type="ECO:0000256" key="3">
    <source>
        <dbReference type="ARBA" id="ARBA00022475"/>
    </source>
</evidence>
<evidence type="ECO:0000256" key="5">
    <source>
        <dbReference type="ARBA" id="ARBA00022856"/>
    </source>
</evidence>
<proteinExistence type="inferred from homology"/>
<dbReference type="Proteomes" id="UP001595629">
    <property type="component" value="Unassembled WGS sequence"/>
</dbReference>
<feature type="transmembrane region" description="Helical" evidence="9">
    <location>
        <begin position="202"/>
        <end position="228"/>
    </location>
</feature>
<dbReference type="CDD" id="cd06261">
    <property type="entry name" value="TM_PBP2"/>
    <property type="match status" value="1"/>
</dbReference>
<keyword evidence="12" id="KW-1185">Reference proteome</keyword>
<evidence type="ECO:0000313" key="11">
    <source>
        <dbReference type="EMBL" id="MFC3614875.1"/>
    </source>
</evidence>
<organism evidence="11 12">
    <name type="scientific">Lutimaribacter marinistellae</name>
    <dbReference type="NCBI Taxonomy" id="1820329"/>
    <lineage>
        <taxon>Bacteria</taxon>
        <taxon>Pseudomonadati</taxon>
        <taxon>Pseudomonadota</taxon>
        <taxon>Alphaproteobacteria</taxon>
        <taxon>Rhodobacterales</taxon>
        <taxon>Roseobacteraceae</taxon>
        <taxon>Lutimaribacter</taxon>
    </lineage>
</organism>
<evidence type="ECO:0000256" key="1">
    <source>
        <dbReference type="ARBA" id="ARBA00004651"/>
    </source>
</evidence>
<dbReference type="PANTHER" id="PTHR43386">
    <property type="entry name" value="OLIGOPEPTIDE TRANSPORT SYSTEM PERMEASE PROTEIN APPC"/>
    <property type="match status" value="1"/>
</dbReference>
<dbReference type="SUPFAM" id="SSF161098">
    <property type="entry name" value="MetI-like"/>
    <property type="match status" value="1"/>
</dbReference>
<keyword evidence="3" id="KW-1003">Cell membrane</keyword>
<comment type="caution">
    <text evidence="11">The sequence shown here is derived from an EMBL/GenBank/DDBJ whole genome shotgun (WGS) entry which is preliminary data.</text>
</comment>
<evidence type="ECO:0000256" key="2">
    <source>
        <dbReference type="ARBA" id="ARBA00022448"/>
    </source>
</evidence>
<evidence type="ECO:0000256" key="6">
    <source>
        <dbReference type="ARBA" id="ARBA00022927"/>
    </source>
</evidence>
<dbReference type="EMBL" id="JBHRXI010000015">
    <property type="protein sequence ID" value="MFC3614875.1"/>
    <property type="molecule type" value="Genomic_DNA"/>
</dbReference>
<dbReference type="PROSITE" id="PS50928">
    <property type="entry name" value="ABC_TM1"/>
    <property type="match status" value="1"/>
</dbReference>
<comment type="subcellular location">
    <subcellularLocation>
        <location evidence="1 9">Cell membrane</location>
        <topology evidence="1 9">Multi-pass membrane protein</topology>
    </subcellularLocation>
</comment>
<dbReference type="Gene3D" id="1.10.3720.10">
    <property type="entry name" value="MetI-like"/>
    <property type="match status" value="1"/>
</dbReference>
<reference evidence="12" key="1">
    <citation type="journal article" date="2019" name="Int. J. Syst. Evol. Microbiol.">
        <title>The Global Catalogue of Microorganisms (GCM) 10K type strain sequencing project: providing services to taxonomists for standard genome sequencing and annotation.</title>
        <authorList>
            <consortium name="The Broad Institute Genomics Platform"/>
            <consortium name="The Broad Institute Genome Sequencing Center for Infectious Disease"/>
            <person name="Wu L."/>
            <person name="Ma J."/>
        </authorList>
    </citation>
    <scope>NUCLEOTIDE SEQUENCE [LARGE SCALE GENOMIC DNA]</scope>
    <source>
        <strain evidence="12">KCTC 42911</strain>
    </source>
</reference>
<gene>
    <name evidence="11" type="ORF">ACFORG_13980</name>
</gene>
<evidence type="ECO:0000259" key="10">
    <source>
        <dbReference type="PROSITE" id="PS50928"/>
    </source>
</evidence>
<protein>
    <submittedName>
        <fullName evidence="11">ABC transporter permease</fullName>
    </submittedName>
</protein>
<feature type="transmembrane region" description="Helical" evidence="9">
    <location>
        <begin position="83"/>
        <end position="108"/>
    </location>
</feature>
<dbReference type="RefSeq" id="WP_386736153.1">
    <property type="nucleotide sequence ID" value="NZ_JBHRXI010000015.1"/>
</dbReference>
<keyword evidence="6" id="KW-0653">Protein transport</keyword>
<sequence>MTDLAQFQPRRMRLPRIGASRATGLTLLTILAVCTLIGPDLVGQDPAKQSLLEARQPPGADHLLGTDHLGRDMAARLLSGAQLSLSLAALSVLTAGIPGTLLGVLAAWFGGWTDRALSSFADAILALPGLLLVLMLAAISPGSWWALYVGISLTLWVEYFRYTRQRARVVLAEPAVEASRLLGLPPHMILLRHLVPEIGPGLMTVGAFGAATAVTAVAALGFVSVGVRPPTAEWGVMMTELLPYWREAPFLILQPVCCLVITVLALHLSVGGLHRK</sequence>
<evidence type="ECO:0000313" key="12">
    <source>
        <dbReference type="Proteomes" id="UP001595629"/>
    </source>
</evidence>
<keyword evidence="8 9" id="KW-0472">Membrane</keyword>
<name>A0ABV7TM23_9RHOB</name>
<feature type="transmembrane region" description="Helical" evidence="9">
    <location>
        <begin position="248"/>
        <end position="270"/>
    </location>
</feature>
<feature type="transmembrane region" description="Helical" evidence="9">
    <location>
        <begin position="120"/>
        <end position="139"/>
    </location>
</feature>
<feature type="transmembrane region" description="Helical" evidence="9">
    <location>
        <begin position="21"/>
        <end position="42"/>
    </location>
</feature>